<accession>A0ABQ8ZLL3</accession>
<reference evidence="2" key="2">
    <citation type="journal article" date="2023" name="Int. J. Mol. Sci.">
        <title>De Novo Assembly and Annotation of 11 Diverse Shrub Willow (Salix) Genomes Reveals Novel Gene Organization in Sex-Linked Regions.</title>
        <authorList>
            <person name="Hyden B."/>
            <person name="Feng K."/>
            <person name="Yates T.B."/>
            <person name="Jawdy S."/>
            <person name="Cereghino C."/>
            <person name="Smart L.B."/>
            <person name="Muchero W."/>
        </authorList>
    </citation>
    <scope>NUCLEOTIDE SEQUENCE</scope>
    <source>
        <tissue evidence="2">Shoot tip</tissue>
    </source>
</reference>
<keyword evidence="1" id="KW-0812">Transmembrane</keyword>
<gene>
    <name evidence="2" type="ORF">OIU77_016766</name>
</gene>
<comment type="caution">
    <text evidence="2">The sequence shown here is derived from an EMBL/GenBank/DDBJ whole genome shotgun (WGS) entry which is preliminary data.</text>
</comment>
<name>A0ABQ8ZLL3_9ROSI</name>
<evidence type="ECO:0000313" key="3">
    <source>
        <dbReference type="Proteomes" id="UP001141253"/>
    </source>
</evidence>
<proteinExistence type="predicted"/>
<protein>
    <submittedName>
        <fullName evidence="2">Uncharacterized protein</fullName>
    </submittedName>
</protein>
<reference evidence="2" key="1">
    <citation type="submission" date="2022-10" db="EMBL/GenBank/DDBJ databases">
        <authorList>
            <person name="Hyden B.L."/>
            <person name="Feng K."/>
            <person name="Yates T."/>
            <person name="Jawdy S."/>
            <person name="Smart L.B."/>
            <person name="Muchero W."/>
        </authorList>
    </citation>
    <scope>NUCLEOTIDE SEQUENCE</scope>
    <source>
        <tissue evidence="2">Shoot tip</tissue>
    </source>
</reference>
<keyword evidence="1" id="KW-0472">Membrane</keyword>
<keyword evidence="1" id="KW-1133">Transmembrane helix</keyword>
<feature type="transmembrane region" description="Helical" evidence="1">
    <location>
        <begin position="6"/>
        <end position="25"/>
    </location>
</feature>
<evidence type="ECO:0000313" key="2">
    <source>
        <dbReference type="EMBL" id="KAJ6302740.1"/>
    </source>
</evidence>
<sequence length="62" mass="7386">MNLSFLFLGFSWWLFHSFLLSFFLFDTQLFQHIRSSSCILVFLITLLGFSNFLKLFHKGFAI</sequence>
<organism evidence="2 3">
    <name type="scientific">Salix suchowensis</name>
    <dbReference type="NCBI Taxonomy" id="1278906"/>
    <lineage>
        <taxon>Eukaryota</taxon>
        <taxon>Viridiplantae</taxon>
        <taxon>Streptophyta</taxon>
        <taxon>Embryophyta</taxon>
        <taxon>Tracheophyta</taxon>
        <taxon>Spermatophyta</taxon>
        <taxon>Magnoliopsida</taxon>
        <taxon>eudicotyledons</taxon>
        <taxon>Gunneridae</taxon>
        <taxon>Pentapetalae</taxon>
        <taxon>rosids</taxon>
        <taxon>fabids</taxon>
        <taxon>Malpighiales</taxon>
        <taxon>Salicaceae</taxon>
        <taxon>Saliceae</taxon>
        <taxon>Salix</taxon>
    </lineage>
</organism>
<evidence type="ECO:0000256" key="1">
    <source>
        <dbReference type="SAM" id="Phobius"/>
    </source>
</evidence>
<dbReference type="Proteomes" id="UP001141253">
    <property type="component" value="Chromosome 16"/>
</dbReference>
<feature type="transmembrane region" description="Helical" evidence="1">
    <location>
        <begin position="37"/>
        <end position="56"/>
    </location>
</feature>
<dbReference type="EMBL" id="JAPFFI010000027">
    <property type="protein sequence ID" value="KAJ6302740.1"/>
    <property type="molecule type" value="Genomic_DNA"/>
</dbReference>
<keyword evidence="3" id="KW-1185">Reference proteome</keyword>